<organism evidence="1 2">
    <name type="scientific">Ficus carica</name>
    <name type="common">Common fig</name>
    <dbReference type="NCBI Taxonomy" id="3494"/>
    <lineage>
        <taxon>Eukaryota</taxon>
        <taxon>Viridiplantae</taxon>
        <taxon>Streptophyta</taxon>
        <taxon>Embryophyta</taxon>
        <taxon>Tracheophyta</taxon>
        <taxon>Spermatophyta</taxon>
        <taxon>Magnoliopsida</taxon>
        <taxon>eudicotyledons</taxon>
        <taxon>Gunneridae</taxon>
        <taxon>Pentapetalae</taxon>
        <taxon>rosids</taxon>
        <taxon>fabids</taxon>
        <taxon>Rosales</taxon>
        <taxon>Moraceae</taxon>
        <taxon>Ficeae</taxon>
        <taxon>Ficus</taxon>
    </lineage>
</organism>
<evidence type="ECO:0000313" key="2">
    <source>
        <dbReference type="Proteomes" id="UP001187192"/>
    </source>
</evidence>
<proteinExistence type="predicted"/>
<evidence type="ECO:0000313" key="1">
    <source>
        <dbReference type="EMBL" id="GMN40633.1"/>
    </source>
</evidence>
<dbReference type="EMBL" id="BTGU01000011">
    <property type="protein sequence ID" value="GMN40633.1"/>
    <property type="molecule type" value="Genomic_DNA"/>
</dbReference>
<name>A0AA88A7M0_FICCA</name>
<dbReference type="AlphaFoldDB" id="A0AA88A7M0"/>
<gene>
    <name evidence="1" type="ORF">TIFTF001_009857</name>
</gene>
<sequence length="103" mass="11204">MPKVVSLPSSPPCHLGFAPPAGTAIWVWPFHQHCDLRLPPSLPKRNPPPPLGRHDLGTGLLYSPDLSFAPPASLPLFVPVGVRQFGPLHLGVCRSWSPPPWCH</sequence>
<comment type="caution">
    <text evidence="1">The sequence shown here is derived from an EMBL/GenBank/DDBJ whole genome shotgun (WGS) entry which is preliminary data.</text>
</comment>
<dbReference type="Proteomes" id="UP001187192">
    <property type="component" value="Unassembled WGS sequence"/>
</dbReference>
<accession>A0AA88A7M0</accession>
<keyword evidence="2" id="KW-1185">Reference proteome</keyword>
<protein>
    <submittedName>
        <fullName evidence="1">Uncharacterized protein</fullName>
    </submittedName>
</protein>
<reference evidence="1" key="1">
    <citation type="submission" date="2023-07" db="EMBL/GenBank/DDBJ databases">
        <title>draft genome sequence of fig (Ficus carica).</title>
        <authorList>
            <person name="Takahashi T."/>
            <person name="Nishimura K."/>
        </authorList>
    </citation>
    <scope>NUCLEOTIDE SEQUENCE</scope>
</reference>